<protein>
    <submittedName>
        <fullName evidence="9">Iron chelate uptake ABC transporter family permease subunit</fullName>
    </submittedName>
</protein>
<proteinExistence type="inferred from homology"/>
<reference evidence="9" key="1">
    <citation type="submission" date="2019-09" db="EMBL/GenBank/DDBJ databases">
        <title>Characterisation of the sponge microbiome using genome-centric metagenomics.</title>
        <authorList>
            <person name="Engelberts J.P."/>
            <person name="Robbins S.J."/>
            <person name="De Goeij J.M."/>
            <person name="Aranda M."/>
            <person name="Bell S.C."/>
            <person name="Webster N.S."/>
        </authorList>
    </citation>
    <scope>NUCLEOTIDE SEQUENCE</scope>
    <source>
        <strain evidence="9">SB0675_bin_29</strain>
    </source>
</reference>
<evidence type="ECO:0000256" key="3">
    <source>
        <dbReference type="ARBA" id="ARBA00022448"/>
    </source>
</evidence>
<dbReference type="InterPro" id="IPR000522">
    <property type="entry name" value="ABC_transptr_permease_BtuC"/>
</dbReference>
<dbReference type="GO" id="GO:0033214">
    <property type="term" value="P:siderophore-iron import into cell"/>
    <property type="evidence" value="ECO:0007669"/>
    <property type="project" value="TreeGrafter"/>
</dbReference>
<gene>
    <name evidence="9" type="ORF">F4148_14315</name>
</gene>
<evidence type="ECO:0000256" key="8">
    <source>
        <dbReference type="SAM" id="Phobius"/>
    </source>
</evidence>
<evidence type="ECO:0000256" key="6">
    <source>
        <dbReference type="ARBA" id="ARBA00022989"/>
    </source>
</evidence>
<dbReference type="GO" id="GO:0005886">
    <property type="term" value="C:plasma membrane"/>
    <property type="evidence" value="ECO:0007669"/>
    <property type="project" value="UniProtKB-SubCell"/>
</dbReference>
<dbReference type="AlphaFoldDB" id="A0A6B1G3H9"/>
<keyword evidence="4" id="KW-1003">Cell membrane</keyword>
<dbReference type="Gene3D" id="1.10.3470.10">
    <property type="entry name" value="ABC transporter involved in vitamin B12 uptake, BtuC"/>
    <property type="match status" value="1"/>
</dbReference>
<evidence type="ECO:0000256" key="2">
    <source>
        <dbReference type="ARBA" id="ARBA00007935"/>
    </source>
</evidence>
<dbReference type="EMBL" id="VYDA01000506">
    <property type="protein sequence ID" value="MYH62868.1"/>
    <property type="molecule type" value="Genomic_DNA"/>
</dbReference>
<evidence type="ECO:0000256" key="7">
    <source>
        <dbReference type="ARBA" id="ARBA00023136"/>
    </source>
</evidence>
<feature type="transmembrane region" description="Helical" evidence="8">
    <location>
        <begin position="283"/>
        <end position="303"/>
    </location>
</feature>
<comment type="caution">
    <text evidence="9">The sequence shown here is derived from an EMBL/GenBank/DDBJ whole genome shotgun (WGS) entry which is preliminary data.</text>
</comment>
<feature type="transmembrane region" description="Helical" evidence="8">
    <location>
        <begin position="243"/>
        <end position="263"/>
    </location>
</feature>
<dbReference type="InterPro" id="IPR037294">
    <property type="entry name" value="ABC_BtuC-like"/>
</dbReference>
<keyword evidence="7 8" id="KW-0472">Membrane</keyword>
<evidence type="ECO:0000313" key="9">
    <source>
        <dbReference type="EMBL" id="MYH62868.1"/>
    </source>
</evidence>
<feature type="transmembrane region" description="Helical" evidence="8">
    <location>
        <begin position="310"/>
        <end position="330"/>
    </location>
</feature>
<feature type="transmembrane region" description="Helical" evidence="8">
    <location>
        <begin position="197"/>
        <end position="216"/>
    </location>
</feature>
<dbReference type="SUPFAM" id="SSF81345">
    <property type="entry name" value="ABC transporter involved in vitamin B12 uptake, BtuC"/>
    <property type="match status" value="1"/>
</dbReference>
<comment type="subcellular location">
    <subcellularLocation>
        <location evidence="1">Cell membrane</location>
        <topology evidence="1">Multi-pass membrane protein</topology>
    </subcellularLocation>
</comment>
<evidence type="ECO:0000256" key="5">
    <source>
        <dbReference type="ARBA" id="ARBA00022692"/>
    </source>
</evidence>
<feature type="transmembrane region" description="Helical" evidence="8">
    <location>
        <begin position="123"/>
        <end position="142"/>
    </location>
</feature>
<evidence type="ECO:0000256" key="4">
    <source>
        <dbReference type="ARBA" id="ARBA00022475"/>
    </source>
</evidence>
<dbReference type="PANTHER" id="PTHR30472">
    <property type="entry name" value="FERRIC ENTEROBACTIN TRANSPORT SYSTEM PERMEASE PROTEIN"/>
    <property type="match status" value="1"/>
</dbReference>
<dbReference type="PANTHER" id="PTHR30472:SF19">
    <property type="entry name" value="PETROBACTIN IMPORT SYSTEM PERMEASE PROTEIN YCLO"/>
    <property type="match status" value="1"/>
</dbReference>
<name>A0A6B1G3H9_9CHLR</name>
<dbReference type="Pfam" id="PF01032">
    <property type="entry name" value="FecCD"/>
    <property type="match status" value="1"/>
</dbReference>
<feature type="transmembrane region" description="Helical" evidence="8">
    <location>
        <begin position="94"/>
        <end position="117"/>
    </location>
</feature>
<feature type="transmembrane region" description="Helical" evidence="8">
    <location>
        <begin position="64"/>
        <end position="82"/>
    </location>
</feature>
<feature type="transmembrane region" description="Helical" evidence="8">
    <location>
        <begin position="24"/>
        <end position="44"/>
    </location>
</feature>
<organism evidence="9">
    <name type="scientific">Caldilineaceae bacterium SB0675_bin_29</name>
    <dbReference type="NCBI Taxonomy" id="2605266"/>
    <lineage>
        <taxon>Bacteria</taxon>
        <taxon>Bacillati</taxon>
        <taxon>Chloroflexota</taxon>
        <taxon>Caldilineae</taxon>
        <taxon>Caldilineales</taxon>
        <taxon>Caldilineaceae</taxon>
    </lineage>
</organism>
<dbReference type="GO" id="GO:0022857">
    <property type="term" value="F:transmembrane transporter activity"/>
    <property type="evidence" value="ECO:0007669"/>
    <property type="project" value="InterPro"/>
</dbReference>
<keyword evidence="3" id="KW-0813">Transport</keyword>
<evidence type="ECO:0000256" key="1">
    <source>
        <dbReference type="ARBA" id="ARBA00004651"/>
    </source>
</evidence>
<comment type="similarity">
    <text evidence="2">Belongs to the binding-protein-dependent transport system permease family. FecCD subfamily.</text>
</comment>
<accession>A0A6B1G3H9</accession>
<keyword evidence="5 8" id="KW-0812">Transmembrane</keyword>
<feature type="transmembrane region" description="Helical" evidence="8">
    <location>
        <begin position="149"/>
        <end position="171"/>
    </location>
</feature>
<sequence length="335" mass="36008">MRVNRWRAALAVNGRGILDSGRPVLVLILLGILLAMVTALFMTYDLKGSLDFALELRGRKVGGMLLVGFAVAYAAVLLHTITNNRILTPSLMGFDALFVLIQTGAAFLFGTLAFLAIDVRLRFGIEVVIMLAFAAILYRLLFGGENRDLFLLVLAGIITGTVFSSLTALIMRVLDPNEFLTLQDLLFANFSTVNRDLLLVSAAAVVVIIVATRPLLGQLDAVAIGREHAINLGVNHRAVVRQCLVAIAVLVSVSTALVGPVAFLGLLVSNMAYQLTGTFRHRYTPAAAGMIAAIALIGGQFLLQEVFASVVRLSVIISFIGGIYFILLLLREAGR</sequence>
<keyword evidence="6 8" id="KW-1133">Transmembrane helix</keyword>